<dbReference type="AlphaFoldDB" id="A0A1F6BR50"/>
<reference evidence="1 2" key="1">
    <citation type="journal article" date="2016" name="Nat. Commun.">
        <title>Thousands of microbial genomes shed light on interconnected biogeochemical processes in an aquifer system.</title>
        <authorList>
            <person name="Anantharaman K."/>
            <person name="Brown C.T."/>
            <person name="Hug L.A."/>
            <person name="Sharon I."/>
            <person name="Castelle C.J."/>
            <person name="Probst A.J."/>
            <person name="Thomas B.C."/>
            <person name="Singh A."/>
            <person name="Wilkins M.J."/>
            <person name="Karaoz U."/>
            <person name="Brodie E.L."/>
            <person name="Williams K.H."/>
            <person name="Hubbard S.S."/>
            <person name="Banfield J.F."/>
        </authorList>
    </citation>
    <scope>NUCLEOTIDE SEQUENCE [LARGE SCALE GENOMIC DNA]</scope>
</reference>
<evidence type="ECO:0008006" key="3">
    <source>
        <dbReference type="Google" id="ProtNLM"/>
    </source>
</evidence>
<evidence type="ECO:0000313" key="1">
    <source>
        <dbReference type="EMBL" id="OGG39242.1"/>
    </source>
</evidence>
<dbReference type="Proteomes" id="UP000178825">
    <property type="component" value="Unassembled WGS sequence"/>
</dbReference>
<comment type="caution">
    <text evidence="1">The sequence shown here is derived from an EMBL/GenBank/DDBJ whole genome shotgun (WGS) entry which is preliminary data.</text>
</comment>
<dbReference type="SUPFAM" id="SSF81593">
    <property type="entry name" value="Nucleotidyltransferase substrate binding subunit/domain"/>
    <property type="match status" value="1"/>
</dbReference>
<dbReference type="Pfam" id="PF08780">
    <property type="entry name" value="NTase_sub_bind"/>
    <property type="match status" value="1"/>
</dbReference>
<gene>
    <name evidence="1" type="ORF">A3D55_01080</name>
</gene>
<dbReference type="Gene3D" id="1.20.120.330">
    <property type="entry name" value="Nucleotidyltransferases domain 2"/>
    <property type="match status" value="1"/>
</dbReference>
<dbReference type="STRING" id="1798470.A3D55_01080"/>
<dbReference type="EMBL" id="MFKJ01000004">
    <property type="protein sequence ID" value="OGG39242.1"/>
    <property type="molecule type" value="Genomic_DNA"/>
</dbReference>
<proteinExistence type="predicted"/>
<dbReference type="NCBIfam" id="TIGR01987">
    <property type="entry name" value="HI0074"/>
    <property type="match status" value="1"/>
</dbReference>
<evidence type="ECO:0000313" key="2">
    <source>
        <dbReference type="Proteomes" id="UP000178825"/>
    </source>
</evidence>
<name>A0A1F6BR50_9BACT</name>
<protein>
    <recommendedName>
        <fullName evidence="3">Nucleotidyltransferase</fullName>
    </recommendedName>
</protein>
<organism evidence="1 2">
    <name type="scientific">Candidatus Jorgensenbacteria bacterium RIFCSPHIGHO2_02_FULL_45_20</name>
    <dbReference type="NCBI Taxonomy" id="1798470"/>
    <lineage>
        <taxon>Bacteria</taxon>
        <taxon>Candidatus Joergenseniibacteriota</taxon>
    </lineage>
</organism>
<accession>A0A1F6BR50</accession>
<dbReference type="InterPro" id="IPR010235">
    <property type="entry name" value="HepT"/>
</dbReference>
<sequence>MLCQAYLIRIKNHWRVLKEVMAVEPTPINKDSAIQRFELTYELAWKSTKAYLLREKDVIAPTPRDSFLEAFRARIIKDNPGWIKMGRDRNITSHTYDENIADKVYENIKGYIVLFEELKNAIEK</sequence>